<feature type="domain" description="Flagellin N-terminal" evidence="4">
    <location>
        <begin position="7"/>
        <end position="141"/>
    </location>
</feature>
<dbReference type="Gene3D" id="1.20.1330.10">
    <property type="entry name" value="f41 fragment of flagellin, N-terminal domain"/>
    <property type="match status" value="2"/>
</dbReference>
<dbReference type="PANTHER" id="PTHR42792">
    <property type="entry name" value="FLAGELLIN"/>
    <property type="match status" value="1"/>
</dbReference>
<evidence type="ECO:0000259" key="5">
    <source>
        <dbReference type="Pfam" id="PF00700"/>
    </source>
</evidence>
<reference evidence="7" key="1">
    <citation type="submission" date="2018-11" db="EMBL/GenBank/DDBJ databases">
        <title>Phylogenetic, genomic, and biogeographic characterization of a novel and ubiquitous marine invertebrate-associated Rickettsiales parasite, Candidatus Marinoinvertebrata rohwerii, gen. nov., sp. nov.</title>
        <authorList>
            <person name="Klinges J.G."/>
            <person name="Rosales S.M."/>
            <person name="Mcminds R."/>
            <person name="Shaver E.C."/>
            <person name="Shantz A."/>
            <person name="Peters E.C."/>
            <person name="Burkepile D.E."/>
            <person name="Silliman B.R."/>
            <person name="Vega Thurber R.L."/>
        </authorList>
    </citation>
    <scope>NUCLEOTIDE SEQUENCE [LARGE SCALE GENOMIC DNA]</scope>
    <source>
        <strain evidence="7">a_cerv_44</strain>
    </source>
</reference>
<dbReference type="OrthoDB" id="9796789at2"/>
<dbReference type="GO" id="GO:0009288">
    <property type="term" value="C:bacterial-type flagellum"/>
    <property type="evidence" value="ECO:0007669"/>
    <property type="project" value="UniProtKB-SubCell"/>
</dbReference>
<accession>A0A3R9XME5</accession>
<evidence type="ECO:0000256" key="3">
    <source>
        <dbReference type="RuleBase" id="RU362073"/>
    </source>
</evidence>
<gene>
    <name evidence="6" type="ORF">EIC27_05685</name>
</gene>
<dbReference type="SUPFAM" id="SSF64518">
    <property type="entry name" value="Phase 1 flagellin"/>
    <property type="match status" value="1"/>
</dbReference>
<dbReference type="Pfam" id="PF00700">
    <property type="entry name" value="Flagellin_C"/>
    <property type="match status" value="1"/>
</dbReference>
<keyword evidence="2 3" id="KW-0975">Bacterial flagellum</keyword>
<organism evidence="6 7">
    <name type="scientific">Candidatus Aquarickettsia rohweri</name>
    <dbReference type="NCBI Taxonomy" id="2602574"/>
    <lineage>
        <taxon>Bacteria</taxon>
        <taxon>Pseudomonadati</taxon>
        <taxon>Pseudomonadota</taxon>
        <taxon>Alphaproteobacteria</taxon>
        <taxon>Rickettsiales</taxon>
        <taxon>Candidatus Midichloriaceae</taxon>
        <taxon>Candidatus Aquarickettsia</taxon>
    </lineage>
</organism>
<dbReference type="AlphaFoldDB" id="A0A3R9XME5"/>
<comment type="subcellular location">
    <subcellularLocation>
        <location evidence="3">Secreted</location>
    </subcellularLocation>
    <subcellularLocation>
        <location evidence="3">Bacterial flagellum</location>
    </subcellularLocation>
</comment>
<dbReference type="InterPro" id="IPR001029">
    <property type="entry name" value="Flagellin_N"/>
</dbReference>
<name>A0A3R9XME5_9RICK</name>
<dbReference type="GO" id="GO:0005576">
    <property type="term" value="C:extracellular region"/>
    <property type="evidence" value="ECO:0007669"/>
    <property type="project" value="UniProtKB-SubCell"/>
</dbReference>
<sequence>MSIPSITNTQTAGVQDAIGKILEDSSTIANKLSSGQGILFPYEDPAGLAIGTKLEVNLGLQKESLKSAHQASVVLNIAYGGAKGVVKILKRLDQLSIMALTGSATDSDRKLINLETQQLKAEVERIATATNFNGRNLIDGSTKQVSTPIEGDNKLNYSLYNNAIMDSTNTAMFIKFDSKGTSGEQYKLLLDSAGTGINDLSGNKAFAYDDSTKTVSTLDGVPLFKVDDKDKVTTVTTQVVDAPAAGTTPATYKDGAAVGLADGGVVSETPAGGSASQIFIFDSQKQKQSPMVFQVGAEANQQISIDFDSVSPKALGIDKLKLETVEDGRNGQELIRTALDTMFNYNSKIGAYQSRFRMVADSISTAIENVDAARAQFMDADFTELTKDFSQEQAKLTAAIAAEAKLIQTPHTLLQLVTAI</sequence>
<keyword evidence="7" id="KW-1185">Reference proteome</keyword>
<dbReference type="InterPro" id="IPR001492">
    <property type="entry name" value="Flagellin"/>
</dbReference>
<protein>
    <recommendedName>
        <fullName evidence="3">Flagellin</fullName>
    </recommendedName>
</protein>
<dbReference type="Proteomes" id="UP000279470">
    <property type="component" value="Unassembled WGS sequence"/>
</dbReference>
<dbReference type="RefSeq" id="WP_126045126.1">
    <property type="nucleotide sequence ID" value="NZ_RXFM01000088.1"/>
</dbReference>
<evidence type="ECO:0000256" key="1">
    <source>
        <dbReference type="ARBA" id="ARBA00005709"/>
    </source>
</evidence>
<proteinExistence type="inferred from homology"/>
<evidence type="ECO:0000256" key="2">
    <source>
        <dbReference type="ARBA" id="ARBA00023143"/>
    </source>
</evidence>
<dbReference type="InterPro" id="IPR046358">
    <property type="entry name" value="Flagellin_C"/>
</dbReference>
<comment type="similarity">
    <text evidence="1 3">Belongs to the bacterial flagellin family.</text>
</comment>
<comment type="caution">
    <text evidence="6">The sequence shown here is derived from an EMBL/GenBank/DDBJ whole genome shotgun (WGS) entry which is preliminary data.</text>
</comment>
<dbReference type="Pfam" id="PF00669">
    <property type="entry name" value="Flagellin_N"/>
    <property type="match status" value="1"/>
</dbReference>
<dbReference type="GO" id="GO:0005198">
    <property type="term" value="F:structural molecule activity"/>
    <property type="evidence" value="ECO:0007669"/>
    <property type="project" value="UniProtKB-UniRule"/>
</dbReference>
<keyword evidence="3" id="KW-0964">Secreted</keyword>
<dbReference type="EMBL" id="RXFM01000088">
    <property type="protein sequence ID" value="RST63181.1"/>
    <property type="molecule type" value="Genomic_DNA"/>
</dbReference>
<evidence type="ECO:0000313" key="7">
    <source>
        <dbReference type="Proteomes" id="UP000279470"/>
    </source>
</evidence>
<comment type="function">
    <text evidence="3">Flagellin is the subunit protein which polymerizes to form the filaments of bacterial flagella.</text>
</comment>
<evidence type="ECO:0000313" key="6">
    <source>
        <dbReference type="EMBL" id="RST63181.1"/>
    </source>
</evidence>
<dbReference type="PANTHER" id="PTHR42792:SF2">
    <property type="entry name" value="FLAGELLIN"/>
    <property type="match status" value="1"/>
</dbReference>
<dbReference type="PRINTS" id="PR00207">
    <property type="entry name" value="FLAGELLIN"/>
</dbReference>
<feature type="domain" description="Flagellin C-terminal" evidence="5">
    <location>
        <begin position="334"/>
        <end position="416"/>
    </location>
</feature>
<evidence type="ECO:0000259" key="4">
    <source>
        <dbReference type="Pfam" id="PF00669"/>
    </source>
</evidence>